<feature type="transmembrane region" description="Helical" evidence="1">
    <location>
        <begin position="202"/>
        <end position="221"/>
    </location>
</feature>
<sequence>MNKATLHFRYTSADTSSSLVMYGISDDCHRCDLVPIRPVTCAQDNATCVQLHPNTTYDFSVDGVYPMSLALRPNDEEPPVWQGSHAFMEQSEYTMQAQQLDTGDVHASIVLDTEGSPTLILTAIFVFVLLWLGSCVGLFFWKRHLASLRSDDEDDEGATSTNLAPLLPPTRPSVHTTASSIKLSATGTPTYKRIKSLDTFRGMTIFLMIFVNYGGGGYWLFNHSTWNGLTLADLVFPWFAWIMGMSMALVPPAKRTLWASGVRSVKLFALGLFINNGFDLKTWRVPGVLQSFGASYAIMSTILLGTQPTGAGPSAVPVALAMAVLVVLQLLVVYLVPVDGCPTGYVGPGGRGDHSQFVNCTGGAHRAVDVALFGAAHIFQHPTTRPVYDTPSFDPEGFLNWIMVALTTCMGYIVGTWHHPLGRSYSQKAWVLALSGLLLVVLGVALCQGRVHDGWVPVNKNLWSVSFVLMASGLGSVVFCAVYLLVDVWHMWSGAPFAYAGMNAILLYCGHELLQGYFPFSFAHDESSHTATTAANLVGAVSWLCIARVLYAKNLFMTV</sequence>
<dbReference type="OrthoDB" id="2149840at2759"/>
<dbReference type="STRING" id="112090.W4FVP4"/>
<dbReference type="GeneID" id="20815652"/>
<feature type="transmembrane region" description="Helical" evidence="1">
    <location>
        <begin position="318"/>
        <end position="336"/>
    </location>
</feature>
<protein>
    <recommendedName>
        <fullName evidence="3">Heparan-alpha-glucosaminide N-acetyltransferase catalytic domain-containing protein</fullName>
    </recommendedName>
</protein>
<keyword evidence="1" id="KW-0472">Membrane</keyword>
<dbReference type="RefSeq" id="XP_009839554.1">
    <property type="nucleotide sequence ID" value="XM_009841252.1"/>
</dbReference>
<dbReference type="PANTHER" id="PTHR31061:SF24">
    <property type="entry name" value="LD22376P"/>
    <property type="match status" value="1"/>
</dbReference>
<evidence type="ECO:0008006" key="3">
    <source>
        <dbReference type="Google" id="ProtNLM"/>
    </source>
</evidence>
<reference evidence="2" key="1">
    <citation type="submission" date="2013-12" db="EMBL/GenBank/DDBJ databases">
        <title>The Genome Sequence of Aphanomyces astaci APO3.</title>
        <authorList>
            <consortium name="The Broad Institute Genomics Platform"/>
            <person name="Russ C."/>
            <person name="Tyler B."/>
            <person name="van West P."/>
            <person name="Dieguez-Uribeondo J."/>
            <person name="Young S.K."/>
            <person name="Zeng Q."/>
            <person name="Gargeya S."/>
            <person name="Fitzgerald M."/>
            <person name="Abouelleil A."/>
            <person name="Alvarado L."/>
            <person name="Chapman S.B."/>
            <person name="Gainer-Dewar J."/>
            <person name="Goldberg J."/>
            <person name="Griggs A."/>
            <person name="Gujja S."/>
            <person name="Hansen M."/>
            <person name="Howarth C."/>
            <person name="Imamovic A."/>
            <person name="Ireland A."/>
            <person name="Larimer J."/>
            <person name="McCowan C."/>
            <person name="Murphy C."/>
            <person name="Pearson M."/>
            <person name="Poon T.W."/>
            <person name="Priest M."/>
            <person name="Roberts A."/>
            <person name="Saif S."/>
            <person name="Shea T."/>
            <person name="Sykes S."/>
            <person name="Wortman J."/>
            <person name="Nusbaum C."/>
            <person name="Birren B."/>
        </authorList>
    </citation>
    <scope>NUCLEOTIDE SEQUENCE [LARGE SCALE GENOMIC DNA]</scope>
    <source>
        <strain evidence="2">APO3</strain>
    </source>
</reference>
<keyword evidence="1" id="KW-1133">Transmembrane helix</keyword>
<feature type="transmembrane region" description="Helical" evidence="1">
    <location>
        <begin position="398"/>
        <end position="417"/>
    </location>
</feature>
<feature type="transmembrane region" description="Helical" evidence="1">
    <location>
        <begin position="227"/>
        <end position="250"/>
    </location>
</feature>
<dbReference type="EMBL" id="KI913163">
    <property type="protein sequence ID" value="ETV70889.1"/>
    <property type="molecule type" value="Genomic_DNA"/>
</dbReference>
<feature type="transmembrane region" description="Helical" evidence="1">
    <location>
        <begin position="530"/>
        <end position="551"/>
    </location>
</feature>
<dbReference type="VEuPathDB" id="FungiDB:H257_13656"/>
<proteinExistence type="predicted"/>
<evidence type="ECO:0000313" key="2">
    <source>
        <dbReference type="EMBL" id="ETV70889.1"/>
    </source>
</evidence>
<dbReference type="AlphaFoldDB" id="W4FVP4"/>
<feature type="transmembrane region" description="Helical" evidence="1">
    <location>
        <begin position="463"/>
        <end position="485"/>
    </location>
</feature>
<feature type="transmembrane region" description="Helical" evidence="1">
    <location>
        <begin position="287"/>
        <end position="306"/>
    </location>
</feature>
<gene>
    <name evidence="2" type="ORF">H257_13656</name>
</gene>
<keyword evidence="1" id="KW-0812">Transmembrane</keyword>
<dbReference type="PANTHER" id="PTHR31061">
    <property type="entry name" value="LD22376P"/>
    <property type="match status" value="1"/>
</dbReference>
<feature type="transmembrane region" description="Helical" evidence="1">
    <location>
        <begin position="429"/>
        <end position="451"/>
    </location>
</feature>
<accession>W4FVP4</accession>
<name>W4FVP4_APHAT</name>
<feature type="transmembrane region" description="Helical" evidence="1">
    <location>
        <begin position="497"/>
        <end position="518"/>
    </location>
</feature>
<evidence type="ECO:0000256" key="1">
    <source>
        <dbReference type="SAM" id="Phobius"/>
    </source>
</evidence>
<organism evidence="2">
    <name type="scientific">Aphanomyces astaci</name>
    <name type="common">Crayfish plague agent</name>
    <dbReference type="NCBI Taxonomy" id="112090"/>
    <lineage>
        <taxon>Eukaryota</taxon>
        <taxon>Sar</taxon>
        <taxon>Stramenopiles</taxon>
        <taxon>Oomycota</taxon>
        <taxon>Saprolegniomycetes</taxon>
        <taxon>Saprolegniales</taxon>
        <taxon>Verrucalvaceae</taxon>
        <taxon>Aphanomyces</taxon>
    </lineage>
</organism>
<feature type="transmembrane region" description="Helical" evidence="1">
    <location>
        <begin position="119"/>
        <end position="141"/>
    </location>
</feature>